<evidence type="ECO:0000256" key="4">
    <source>
        <dbReference type="PROSITE-ProRule" id="PRU00175"/>
    </source>
</evidence>
<dbReference type="VEuPathDB" id="MicrosporidiaDB:SLOPH_1835"/>
<keyword evidence="3" id="KW-0862">Zinc</keyword>
<dbReference type="PROSITE" id="PS50089">
    <property type="entry name" value="ZF_RING_2"/>
    <property type="match status" value="1"/>
</dbReference>
<dbReference type="Proteomes" id="UP000014978">
    <property type="component" value="Unassembled WGS sequence"/>
</dbReference>
<protein>
    <recommendedName>
        <fullName evidence="6">RING-type domain-containing protein</fullName>
    </recommendedName>
</protein>
<evidence type="ECO:0000256" key="2">
    <source>
        <dbReference type="ARBA" id="ARBA00022771"/>
    </source>
</evidence>
<dbReference type="InterPro" id="IPR013083">
    <property type="entry name" value="Znf_RING/FYVE/PHD"/>
</dbReference>
<feature type="domain" description="RING-type" evidence="6">
    <location>
        <begin position="13"/>
        <end position="44"/>
    </location>
</feature>
<accession>S7W6E7</accession>
<sequence>MNETDMLSQLLFCLLCYTSSELYISSCNHTLCHKCINTTNCPVCYTPATYKNIDKNMFNKLTSSPGRLFENNINICNIQLSNALSLIVQLKSEVSKYKTLLIRSRNEIVKYKKINKNGKNIKPERSCNTKYFKYQKNKENIKECNNYIDYNDIVNTNFNPIGNENNEIENSIEYILSKDKPDDRNIMYKSHLNKDKDKTNDRNKNMYNSYISHKEKYNERNAKINDKNIMYESYLSKNKEKYLNKLCSRDKRDGSDGCIRRSLPVRRSNRFFKRK</sequence>
<dbReference type="PROSITE" id="PS00518">
    <property type="entry name" value="ZF_RING_1"/>
    <property type="match status" value="1"/>
</dbReference>
<keyword evidence="8" id="KW-1185">Reference proteome</keyword>
<dbReference type="SMART" id="SM00184">
    <property type="entry name" value="RING"/>
    <property type="match status" value="1"/>
</dbReference>
<dbReference type="EMBL" id="ATCN01000846">
    <property type="protein sequence ID" value="EPR78351.1"/>
    <property type="molecule type" value="Genomic_DNA"/>
</dbReference>
<gene>
    <name evidence="7" type="ORF">SLOPH_1835</name>
</gene>
<evidence type="ECO:0000256" key="1">
    <source>
        <dbReference type="ARBA" id="ARBA00022723"/>
    </source>
</evidence>
<proteinExistence type="predicted"/>
<dbReference type="OrthoDB" id="2186863at2759"/>
<keyword evidence="1" id="KW-0479">Metal-binding</keyword>
<dbReference type="InParanoid" id="S7W6E7"/>
<keyword evidence="2 4" id="KW-0863">Zinc-finger</keyword>
<organism evidence="7 8">
    <name type="scientific">Spraguea lophii (strain 42_110)</name>
    <name type="common">Microsporidian parasite</name>
    <dbReference type="NCBI Taxonomy" id="1358809"/>
    <lineage>
        <taxon>Eukaryota</taxon>
        <taxon>Fungi</taxon>
        <taxon>Fungi incertae sedis</taxon>
        <taxon>Microsporidia</taxon>
        <taxon>Spragueidae</taxon>
        <taxon>Spraguea</taxon>
    </lineage>
</organism>
<keyword evidence="5" id="KW-0732">Signal</keyword>
<feature type="chain" id="PRO_5004545896" description="RING-type domain-containing protein" evidence="5">
    <location>
        <begin position="21"/>
        <end position="275"/>
    </location>
</feature>
<dbReference type="GO" id="GO:0008270">
    <property type="term" value="F:zinc ion binding"/>
    <property type="evidence" value="ECO:0007669"/>
    <property type="project" value="UniProtKB-KW"/>
</dbReference>
<evidence type="ECO:0000256" key="5">
    <source>
        <dbReference type="SAM" id="SignalP"/>
    </source>
</evidence>
<name>S7W6E7_SPRLO</name>
<feature type="signal peptide" evidence="5">
    <location>
        <begin position="1"/>
        <end position="20"/>
    </location>
</feature>
<evidence type="ECO:0000259" key="6">
    <source>
        <dbReference type="PROSITE" id="PS50089"/>
    </source>
</evidence>
<dbReference type="STRING" id="1358809.S7W6E7"/>
<dbReference type="HOGENOM" id="CLU_1012568_0_0_1"/>
<evidence type="ECO:0000313" key="8">
    <source>
        <dbReference type="Proteomes" id="UP000014978"/>
    </source>
</evidence>
<evidence type="ECO:0000313" key="7">
    <source>
        <dbReference type="EMBL" id="EPR78351.1"/>
    </source>
</evidence>
<reference evidence="8" key="1">
    <citation type="journal article" date="2013" name="PLoS Genet.">
        <title>The genome of Spraguea lophii and the basis of host-microsporidian interactions.</title>
        <authorList>
            <person name="Campbell S.E."/>
            <person name="Williams T.A."/>
            <person name="Yousuf A."/>
            <person name="Soanes D.M."/>
            <person name="Paszkiewicz K.H."/>
            <person name="Williams B.A.P."/>
        </authorList>
    </citation>
    <scope>NUCLEOTIDE SEQUENCE [LARGE SCALE GENOMIC DNA]</scope>
    <source>
        <strain evidence="8">42_110</strain>
    </source>
</reference>
<dbReference type="SUPFAM" id="SSF57850">
    <property type="entry name" value="RING/U-box"/>
    <property type="match status" value="1"/>
</dbReference>
<comment type="caution">
    <text evidence="7">The sequence shown here is derived from an EMBL/GenBank/DDBJ whole genome shotgun (WGS) entry which is preliminary data.</text>
</comment>
<evidence type="ECO:0000256" key="3">
    <source>
        <dbReference type="ARBA" id="ARBA00022833"/>
    </source>
</evidence>
<dbReference type="AlphaFoldDB" id="S7W6E7"/>
<dbReference type="InterPro" id="IPR001841">
    <property type="entry name" value="Znf_RING"/>
</dbReference>
<dbReference type="InterPro" id="IPR017907">
    <property type="entry name" value="Znf_RING_CS"/>
</dbReference>
<dbReference type="Gene3D" id="3.30.40.10">
    <property type="entry name" value="Zinc/RING finger domain, C3HC4 (zinc finger)"/>
    <property type="match status" value="1"/>
</dbReference>